<dbReference type="Pfam" id="PF21757">
    <property type="entry name" value="DUF6870"/>
    <property type="match status" value="1"/>
</dbReference>
<accession>A0A315ZZ89</accession>
<proteinExistence type="predicted"/>
<organism evidence="2 3">
    <name type="scientific">Faecalicatena contorta</name>
    <dbReference type="NCBI Taxonomy" id="39482"/>
    <lineage>
        <taxon>Bacteria</taxon>
        <taxon>Bacillati</taxon>
        <taxon>Bacillota</taxon>
        <taxon>Clostridia</taxon>
        <taxon>Lachnospirales</taxon>
        <taxon>Lachnospiraceae</taxon>
        <taxon>Faecalicatena</taxon>
    </lineage>
</organism>
<dbReference type="AlphaFoldDB" id="A0A315ZZ89"/>
<keyword evidence="3" id="KW-1185">Reference proteome</keyword>
<name>A0A315ZZ89_9FIRM</name>
<gene>
    <name evidence="2" type="ORF">SAMN05216529_103121</name>
</gene>
<evidence type="ECO:0000313" key="2">
    <source>
        <dbReference type="EMBL" id="SUQ13393.1"/>
    </source>
</evidence>
<reference evidence="3" key="1">
    <citation type="submission" date="2017-07" db="EMBL/GenBank/DDBJ databases">
        <authorList>
            <person name="Varghese N."/>
            <person name="Submissions S."/>
        </authorList>
    </citation>
    <scope>NUCLEOTIDE SEQUENCE [LARGE SCALE GENOMIC DNA]</scope>
    <source>
        <strain evidence="3">NLAE-zl-C134</strain>
    </source>
</reference>
<sequence>MMITPKMVDDFMSVNIETVEVGKLADISMLELDNSLPKEKRLTYVLEKLKNPLCFRYGDMGIKLEFDDNAPSAQEVLENFLIRKKSGL</sequence>
<dbReference type="EMBL" id="UHJJ01000003">
    <property type="protein sequence ID" value="SUQ13393.1"/>
    <property type="molecule type" value="Genomic_DNA"/>
</dbReference>
<protein>
    <recommendedName>
        <fullName evidence="1">DUF6870 domain-containing protein</fullName>
    </recommendedName>
</protein>
<dbReference type="Proteomes" id="UP000254051">
    <property type="component" value="Unassembled WGS sequence"/>
</dbReference>
<evidence type="ECO:0000313" key="3">
    <source>
        <dbReference type="Proteomes" id="UP000254051"/>
    </source>
</evidence>
<evidence type="ECO:0000259" key="1">
    <source>
        <dbReference type="Pfam" id="PF21757"/>
    </source>
</evidence>
<feature type="domain" description="DUF6870" evidence="1">
    <location>
        <begin position="12"/>
        <end position="81"/>
    </location>
</feature>
<dbReference type="InterPro" id="IPR049222">
    <property type="entry name" value="DUF6870"/>
</dbReference>